<proteinExistence type="predicted"/>
<comment type="caution">
    <text evidence="1">The sequence shown here is derived from an EMBL/GenBank/DDBJ whole genome shotgun (WGS) entry which is preliminary data.</text>
</comment>
<dbReference type="AlphaFoldDB" id="A0A101U2S8"/>
<sequence>MHDVVVCAQIGDGPAYDVDVQAGAQAEFGSRATLSMLVASAPRSPTAMVTRPPSASWWTLRNRHGLEPQGKRIEKTRFGARGLEVFVAEGPHPNSRSPSTPVWFRDLVVDPAGNGYGHRVIIGWCVDKRRSCGGRGA</sequence>
<gene>
    <name evidence="1" type="ORF">AQJ67_18395</name>
</gene>
<evidence type="ECO:0000313" key="2">
    <source>
        <dbReference type="Proteomes" id="UP000053429"/>
    </source>
</evidence>
<keyword evidence="2" id="KW-1185">Reference proteome</keyword>
<reference evidence="1 2" key="1">
    <citation type="submission" date="2015-10" db="EMBL/GenBank/DDBJ databases">
        <title>Draft genome sequence of Streptomyces caeruleatus NRRL B-24802, type strain for the species Streptomyces caeruleatus.</title>
        <authorList>
            <person name="Ruckert C."/>
            <person name="Winkler A."/>
            <person name="Kalinowski J."/>
            <person name="Kampfer P."/>
            <person name="Glaeser S."/>
        </authorList>
    </citation>
    <scope>NUCLEOTIDE SEQUENCE [LARGE SCALE GENOMIC DNA]</scope>
    <source>
        <strain evidence="1 2">NRRL B-24802</strain>
    </source>
</reference>
<dbReference type="EMBL" id="LMWY01000020">
    <property type="protein sequence ID" value="KUO03076.1"/>
    <property type="molecule type" value="Genomic_DNA"/>
</dbReference>
<name>A0A101U2S8_9ACTN</name>
<dbReference type="STRING" id="661399.AQJ67_18395"/>
<organism evidence="1 2">
    <name type="scientific">Streptomyces caeruleatus</name>
    <dbReference type="NCBI Taxonomy" id="661399"/>
    <lineage>
        <taxon>Bacteria</taxon>
        <taxon>Bacillati</taxon>
        <taxon>Actinomycetota</taxon>
        <taxon>Actinomycetes</taxon>
        <taxon>Kitasatosporales</taxon>
        <taxon>Streptomycetaceae</taxon>
        <taxon>Streptomyces</taxon>
    </lineage>
</organism>
<protein>
    <submittedName>
        <fullName evidence="1">Uncharacterized protein</fullName>
    </submittedName>
</protein>
<accession>A0A101U2S8</accession>
<dbReference type="Proteomes" id="UP000053429">
    <property type="component" value="Unassembled WGS sequence"/>
</dbReference>
<dbReference type="RefSeq" id="WP_244190490.1">
    <property type="nucleotide sequence ID" value="NZ_KQ948928.1"/>
</dbReference>
<evidence type="ECO:0000313" key="1">
    <source>
        <dbReference type="EMBL" id="KUO03076.1"/>
    </source>
</evidence>